<evidence type="ECO:0000313" key="6">
    <source>
        <dbReference type="Proteomes" id="UP000257109"/>
    </source>
</evidence>
<dbReference type="NCBIfam" id="TIGR00756">
    <property type="entry name" value="PPR"/>
    <property type="match status" value="3"/>
</dbReference>
<dbReference type="GO" id="GO:0008270">
    <property type="term" value="F:zinc ion binding"/>
    <property type="evidence" value="ECO:0007669"/>
    <property type="project" value="InterPro"/>
</dbReference>
<feature type="non-terminal residue" evidence="5">
    <location>
        <position position="1"/>
    </location>
</feature>
<name>A0A371GBV1_MUCPR</name>
<evidence type="ECO:0000256" key="1">
    <source>
        <dbReference type="ARBA" id="ARBA00006643"/>
    </source>
</evidence>
<dbReference type="Pfam" id="PF14432">
    <property type="entry name" value="DYW_deaminase"/>
    <property type="match status" value="1"/>
</dbReference>
<feature type="repeat" description="PPR" evidence="3">
    <location>
        <begin position="197"/>
        <end position="231"/>
    </location>
</feature>
<keyword evidence="6" id="KW-1185">Reference proteome</keyword>
<gene>
    <name evidence="5" type="primary">PCMP-H32</name>
    <name evidence="5" type="ORF">CR513_30648</name>
</gene>
<dbReference type="InterPro" id="IPR011990">
    <property type="entry name" value="TPR-like_helical_dom_sf"/>
</dbReference>
<dbReference type="GO" id="GO:0009451">
    <property type="term" value="P:RNA modification"/>
    <property type="evidence" value="ECO:0007669"/>
    <property type="project" value="InterPro"/>
</dbReference>
<dbReference type="GO" id="GO:0003723">
    <property type="term" value="F:RNA binding"/>
    <property type="evidence" value="ECO:0007669"/>
    <property type="project" value="InterPro"/>
</dbReference>
<dbReference type="InterPro" id="IPR046960">
    <property type="entry name" value="PPR_At4g14850-like_plant"/>
</dbReference>
<reference evidence="5" key="1">
    <citation type="submission" date="2018-05" db="EMBL/GenBank/DDBJ databases">
        <title>Draft genome of Mucuna pruriens seed.</title>
        <authorList>
            <person name="Nnadi N.E."/>
            <person name="Vos R."/>
            <person name="Hasami M.H."/>
            <person name="Devisetty U.K."/>
            <person name="Aguiy J.C."/>
        </authorList>
    </citation>
    <scope>NUCLEOTIDE SEQUENCE [LARGE SCALE GENOMIC DNA]</scope>
    <source>
        <strain evidence="5">JCA_2017</strain>
    </source>
</reference>
<dbReference type="InterPro" id="IPR032867">
    <property type="entry name" value="DYW_dom"/>
</dbReference>
<comment type="similarity">
    <text evidence="1">Belongs to the PPR family. PCMP-H subfamily.</text>
</comment>
<dbReference type="Proteomes" id="UP000257109">
    <property type="component" value="Unassembled WGS sequence"/>
</dbReference>
<dbReference type="PROSITE" id="PS51375">
    <property type="entry name" value="PPR"/>
    <property type="match status" value="4"/>
</dbReference>
<feature type="domain" description="DYW" evidence="4">
    <location>
        <begin position="661"/>
        <end position="744"/>
    </location>
</feature>
<dbReference type="Pfam" id="PF20431">
    <property type="entry name" value="E_motif"/>
    <property type="match status" value="1"/>
</dbReference>
<dbReference type="InterPro" id="IPR046848">
    <property type="entry name" value="E_motif"/>
</dbReference>
<evidence type="ECO:0000256" key="3">
    <source>
        <dbReference type="PROSITE-ProRule" id="PRU00708"/>
    </source>
</evidence>
<feature type="repeat" description="PPR" evidence="3">
    <location>
        <begin position="96"/>
        <end position="130"/>
    </location>
</feature>
<dbReference type="Gene3D" id="1.25.40.10">
    <property type="entry name" value="Tetratricopeptide repeat domain"/>
    <property type="match status" value="5"/>
</dbReference>
<dbReference type="OrthoDB" id="442680at2759"/>
<comment type="caution">
    <text evidence="5">The sequence shown here is derived from an EMBL/GenBank/DDBJ whole genome shotgun (WGS) entry which is preliminary data.</text>
</comment>
<dbReference type="Pfam" id="PF01535">
    <property type="entry name" value="PPR"/>
    <property type="match status" value="6"/>
</dbReference>
<feature type="repeat" description="PPR" evidence="3">
    <location>
        <begin position="446"/>
        <end position="480"/>
    </location>
</feature>
<feature type="repeat" description="PPR" evidence="3">
    <location>
        <begin position="345"/>
        <end position="379"/>
    </location>
</feature>
<accession>A0A371GBV1</accession>
<keyword evidence="2" id="KW-0677">Repeat</keyword>
<dbReference type="Pfam" id="PF13041">
    <property type="entry name" value="PPR_2"/>
    <property type="match status" value="2"/>
</dbReference>
<dbReference type="EMBL" id="QJKJ01006116">
    <property type="protein sequence ID" value="RDX87833.1"/>
    <property type="molecule type" value="Genomic_DNA"/>
</dbReference>
<dbReference type="PANTHER" id="PTHR47926:SF347">
    <property type="entry name" value="PENTATRICOPEPTIDE REPEAT-CONTAINING PROTEIN"/>
    <property type="match status" value="1"/>
</dbReference>
<proteinExistence type="inferred from homology"/>
<evidence type="ECO:0000313" key="5">
    <source>
        <dbReference type="EMBL" id="RDX87833.1"/>
    </source>
</evidence>
<sequence>MGYRGLGSCSRKYANYVSLVSVTNNTQFHSRWRHSCSLSHSTISNAPPPLGALHALSVKNGSLQTLNSANYLLTLYVKSNHMGHVQKLFDEIPHKNTQTWTILISAFARAGSSEVVFSLFREMQAKGACPNQYTLSSIFKCCSLDNNVQLGKGIHAWMLRNGVDADVVLGNSILDLYLKCKVFEYAERLFELMKEGDVVSWNIMIGAYLRAGNVEKSLDMFGNLPYKDVVSWNTIVDGLMQCGHERRAMEQLYCMVKHGTEFSAVTFSIALILASSLSLVELGRQLHGMILKFGFSSDGFIRSSLVEMYCKCGRMDKASIILRDVPLDFLRKGNVGVTCKEPKAGIVSWGSMVSGYVWNGKYEDGLKTFRLMVRELVVVDIRTVTTVISACANAGILEFGRHVHAYVQKIGHRIDAYVGSSLIDMYSKSGSLDDAWMIFRQINEPNIVLWTSMISGCALHGQGRQAIGLFEEMLSQGIVPNEVTFLGVLDACRHAGLLEEGCRYFRLMKDAYCINPGVEHCTSMVDLYGRAGHLIETKNFIFENGISHLTSVWKSFLSSCRLHKNVEMGKWVSEMLLQVAPSDPGAYILLSNMCAFNHRWDEAARVRSLMHERGVKKQPGQSWIQLKDQIHTFVMGDRFHPQDKEIYSYLDILIGRLKEIGYSLDVKLVMQDVEEEQGEVLISHHSEKLAIVFGIINTANMTPIRIIKNLRICTDCHNFIKYASQLLDREIIVRDIHRFHHFKHDVRLAKHFNLDIMYDVSSSICLYKVLMKWSIRSDESYILTINLLSSAQNMEWHSKWPGSPRPKQAKTGKLEFLIPPLVLVN</sequence>
<dbReference type="PANTHER" id="PTHR47926">
    <property type="entry name" value="PENTATRICOPEPTIDE REPEAT-CONTAINING PROTEIN"/>
    <property type="match status" value="1"/>
</dbReference>
<dbReference type="AlphaFoldDB" id="A0A371GBV1"/>
<dbReference type="FunFam" id="1.25.40.10:FF:000305">
    <property type="entry name" value="Pentatricopeptide repeat-containing protein mitochondrial"/>
    <property type="match status" value="1"/>
</dbReference>
<dbReference type="InterPro" id="IPR002885">
    <property type="entry name" value="PPR_rpt"/>
</dbReference>
<evidence type="ECO:0000259" key="4">
    <source>
        <dbReference type="Pfam" id="PF14432"/>
    </source>
</evidence>
<protein>
    <submittedName>
        <fullName evidence="5">Pentatricopeptide repeat-containing protein</fullName>
    </submittedName>
</protein>
<organism evidence="5 6">
    <name type="scientific">Mucuna pruriens</name>
    <name type="common">Velvet bean</name>
    <name type="synonym">Dolichos pruriens</name>
    <dbReference type="NCBI Taxonomy" id="157652"/>
    <lineage>
        <taxon>Eukaryota</taxon>
        <taxon>Viridiplantae</taxon>
        <taxon>Streptophyta</taxon>
        <taxon>Embryophyta</taxon>
        <taxon>Tracheophyta</taxon>
        <taxon>Spermatophyta</taxon>
        <taxon>Magnoliopsida</taxon>
        <taxon>eudicotyledons</taxon>
        <taxon>Gunneridae</taxon>
        <taxon>Pentapetalae</taxon>
        <taxon>rosids</taxon>
        <taxon>fabids</taxon>
        <taxon>Fabales</taxon>
        <taxon>Fabaceae</taxon>
        <taxon>Papilionoideae</taxon>
        <taxon>50 kb inversion clade</taxon>
        <taxon>NPAAA clade</taxon>
        <taxon>indigoferoid/millettioid clade</taxon>
        <taxon>Phaseoleae</taxon>
        <taxon>Mucuna</taxon>
    </lineage>
</organism>
<evidence type="ECO:0000256" key="2">
    <source>
        <dbReference type="ARBA" id="ARBA00022737"/>
    </source>
</evidence>